<feature type="transmembrane region" description="Helical" evidence="6">
    <location>
        <begin position="819"/>
        <end position="837"/>
    </location>
</feature>
<feature type="transmembrane region" description="Helical" evidence="6">
    <location>
        <begin position="904"/>
        <end position="922"/>
    </location>
</feature>
<reference evidence="9" key="1">
    <citation type="submission" date="2021-02" db="EMBL/GenBank/DDBJ databases">
        <authorList>
            <person name="Nowell W R."/>
        </authorList>
    </citation>
    <scope>NUCLEOTIDE SEQUENCE</scope>
    <source>
        <strain evidence="9">Ploen Becks lab</strain>
    </source>
</reference>
<feature type="transmembrane region" description="Helical" evidence="6">
    <location>
        <begin position="858"/>
        <end position="884"/>
    </location>
</feature>
<dbReference type="InterPro" id="IPR046338">
    <property type="entry name" value="GAIN_dom_sf"/>
</dbReference>
<keyword evidence="7" id="KW-0732">Signal</keyword>
<keyword evidence="4 6" id="KW-0472">Membrane</keyword>
<evidence type="ECO:0000256" key="6">
    <source>
        <dbReference type="SAM" id="Phobius"/>
    </source>
</evidence>
<dbReference type="PANTHER" id="PTHR12011">
    <property type="entry name" value="ADHESION G-PROTEIN COUPLED RECEPTOR"/>
    <property type="match status" value="1"/>
</dbReference>
<evidence type="ECO:0000259" key="8">
    <source>
        <dbReference type="PROSITE" id="PS50261"/>
    </source>
</evidence>
<evidence type="ECO:0000313" key="9">
    <source>
        <dbReference type="EMBL" id="CAF0725578.1"/>
    </source>
</evidence>
<dbReference type="Gene3D" id="1.20.1070.10">
    <property type="entry name" value="Rhodopsin 7-helix transmembrane proteins"/>
    <property type="match status" value="1"/>
</dbReference>
<protein>
    <recommendedName>
        <fullName evidence="8">G-protein coupled receptors family 2 profile 2 domain-containing protein</fullName>
    </recommendedName>
</protein>
<evidence type="ECO:0000256" key="4">
    <source>
        <dbReference type="ARBA" id="ARBA00023136"/>
    </source>
</evidence>
<feature type="signal peptide" evidence="7">
    <location>
        <begin position="1"/>
        <end position="26"/>
    </location>
</feature>
<keyword evidence="2 6" id="KW-0812">Transmembrane</keyword>
<feature type="transmembrane region" description="Helical" evidence="6">
    <location>
        <begin position="934"/>
        <end position="956"/>
    </location>
</feature>
<sequence length="1116" mass="125826">MFRIYEYHQVPVILMFIVLIPCFVASQNNESVNLESFYINLHDGDQIFEDSIELTNIANRMNIIYSFDFRMLGQILEFFNEKQPNIYVSLNLWNSIDLFLSKEEAIYSESIDQIYKNSLITNFTNILYSTIQNTNFDYLNLLLTNSTIKNLIDQENIIVGRILNSKQTGIFGVVGYKNGQKLRISYLNSNSILDIESGIFFSLNLDFETGFFFNYSLPDYVNYKYQILSTKNFHNLSSKQIYSNYFISLWGVENIEINFLFKNKKANNSCQHWDYEINDWNQKNCYEHENINDITWCKCSSSEALVSLLQKDITTTIANTTQIVNSKIFTTKPNQTTSTSTKKSTSTSSTNTLTILTTTSKSTSSSSTSTSTSTSTQTSSTSTSSSSTTTLTSSTLTSTSTSTSTTTLTSSTSTSSSSTSTTTLTSSTSTSTSTSTTILTSSILTTTQTSSTSTTSQSSLTLTSTSTLTTPLTSLIQTSSTSSSTYLTPSLTTTPKTSSLTPIPSFTEFNSISDTVLNETQEIKSEKLLNISNRIVSSYTLADFQGYTENLRDFAILSEIRLITAINLIGFCNNILKFDLNLKNSFARNIPQLNVRVESFQSKLEIMNTFLDSVEKIFLKTNLNNQNQLVCSDRRLVQCGGITAENIAYGSVKNFNSILDHVNGALIFRKSDSNLSISFVDRELEASIRSRSYFLNVTNFVNGFYIEYDQMRSESISFVTMKDGSYQKLTSFKLDAYLLSITLGRSNISKILVNLFYNKTRTSNSNDCKFWNMELKTWSSNGCLKKNLNSPDINWCQCNHTTFFGLIGSPENVTKDLSTVYTILSAISIFFATIVIIRATIKAFNLKKENLTVKKPAYYTLLSTIFSSVSYKIATIIMIIIVYVKYTSYDHSCAILAFFQHFTILVYFFSLFVIILMHYFSVTFKLTRFYLFKWFFGVSLIIPFLIALVLLIVNFSAPSANVYVIKNSICFLDTGYTIGFIMAPICLIVVINLVIIVMIIRAKIIKYDDDILYNSTNGLSQTKADVLTILGCLLFSGITWVILPIGLIHQQDFANGVIYFLSILNAMQGIFLFVHFFVTYQVILGQSRFSFVRNIFHFGSDDSEDSDDEYSKTKEN</sequence>
<name>A0A813MLA5_9BILA</name>
<dbReference type="InterPro" id="IPR017981">
    <property type="entry name" value="GPCR_2-like_7TM"/>
</dbReference>
<evidence type="ECO:0000256" key="3">
    <source>
        <dbReference type="ARBA" id="ARBA00022989"/>
    </source>
</evidence>
<keyword evidence="10" id="KW-1185">Reference proteome</keyword>
<evidence type="ECO:0000313" key="10">
    <source>
        <dbReference type="Proteomes" id="UP000663879"/>
    </source>
</evidence>
<dbReference type="AlphaFoldDB" id="A0A813MLA5"/>
<dbReference type="Pfam" id="PF01825">
    <property type="entry name" value="GPS"/>
    <property type="match status" value="1"/>
</dbReference>
<comment type="subcellular location">
    <subcellularLocation>
        <location evidence="1">Membrane</location>
        <topology evidence="1">Multi-pass membrane protein</topology>
    </subcellularLocation>
</comment>
<dbReference type="PROSITE" id="PS50261">
    <property type="entry name" value="G_PROTEIN_RECEP_F2_4"/>
    <property type="match status" value="1"/>
</dbReference>
<dbReference type="EMBL" id="CAJNOC010000196">
    <property type="protein sequence ID" value="CAF0725578.1"/>
    <property type="molecule type" value="Genomic_DNA"/>
</dbReference>
<dbReference type="Gene3D" id="2.60.220.50">
    <property type="match status" value="1"/>
</dbReference>
<comment type="caution">
    <text evidence="9">The sequence shown here is derived from an EMBL/GenBank/DDBJ whole genome shotgun (WGS) entry which is preliminary data.</text>
</comment>
<feature type="region of interest" description="Disordered" evidence="5">
    <location>
        <begin position="360"/>
        <end position="433"/>
    </location>
</feature>
<dbReference type="PANTHER" id="PTHR12011:SF347">
    <property type="entry name" value="FI21270P1-RELATED"/>
    <property type="match status" value="1"/>
</dbReference>
<evidence type="ECO:0000256" key="7">
    <source>
        <dbReference type="SAM" id="SignalP"/>
    </source>
</evidence>
<dbReference type="OrthoDB" id="10600338at2759"/>
<feature type="chain" id="PRO_5032631710" description="G-protein coupled receptors family 2 profile 2 domain-containing protein" evidence="7">
    <location>
        <begin position="27"/>
        <end position="1116"/>
    </location>
</feature>
<keyword evidence="3 6" id="KW-1133">Transmembrane helix</keyword>
<proteinExistence type="predicted"/>
<evidence type="ECO:0000256" key="5">
    <source>
        <dbReference type="SAM" id="MobiDB-lite"/>
    </source>
</evidence>
<gene>
    <name evidence="9" type="ORF">OXX778_LOCUS2493</name>
</gene>
<feature type="domain" description="G-protein coupled receptors family 2 profile 2" evidence="8">
    <location>
        <begin position="821"/>
        <end position="1080"/>
    </location>
</feature>
<feature type="transmembrane region" description="Helical" evidence="6">
    <location>
        <begin position="976"/>
        <end position="1000"/>
    </location>
</feature>
<accession>A0A813MLA5</accession>
<feature type="transmembrane region" description="Helical" evidence="6">
    <location>
        <begin position="1057"/>
        <end position="1083"/>
    </location>
</feature>
<dbReference type="GO" id="GO:0005886">
    <property type="term" value="C:plasma membrane"/>
    <property type="evidence" value="ECO:0007669"/>
    <property type="project" value="TreeGrafter"/>
</dbReference>
<dbReference type="GO" id="GO:0004888">
    <property type="term" value="F:transmembrane signaling receptor activity"/>
    <property type="evidence" value="ECO:0007669"/>
    <property type="project" value="InterPro"/>
</dbReference>
<organism evidence="9 10">
    <name type="scientific">Brachionus calyciflorus</name>
    <dbReference type="NCBI Taxonomy" id="104777"/>
    <lineage>
        <taxon>Eukaryota</taxon>
        <taxon>Metazoa</taxon>
        <taxon>Spiralia</taxon>
        <taxon>Gnathifera</taxon>
        <taxon>Rotifera</taxon>
        <taxon>Eurotatoria</taxon>
        <taxon>Monogononta</taxon>
        <taxon>Pseudotrocha</taxon>
        <taxon>Ploima</taxon>
        <taxon>Brachionidae</taxon>
        <taxon>Brachionus</taxon>
    </lineage>
</organism>
<evidence type="ECO:0000256" key="1">
    <source>
        <dbReference type="ARBA" id="ARBA00004141"/>
    </source>
</evidence>
<dbReference type="GO" id="GO:0007166">
    <property type="term" value="P:cell surface receptor signaling pathway"/>
    <property type="evidence" value="ECO:0007669"/>
    <property type="project" value="InterPro"/>
</dbReference>
<evidence type="ECO:0000256" key="2">
    <source>
        <dbReference type="ARBA" id="ARBA00022692"/>
    </source>
</evidence>
<dbReference type="InterPro" id="IPR000203">
    <property type="entry name" value="GPS"/>
</dbReference>
<feature type="transmembrane region" description="Helical" evidence="6">
    <location>
        <begin position="1026"/>
        <end position="1045"/>
    </location>
</feature>
<dbReference type="Proteomes" id="UP000663879">
    <property type="component" value="Unassembled WGS sequence"/>
</dbReference>